<accession>R9A7I5</accession>
<dbReference type="OrthoDB" id="317650at2"/>
<dbReference type="EMBL" id="AOGZ02000008">
    <property type="protein sequence ID" value="EOQ98168.1"/>
    <property type="molecule type" value="Genomic_DNA"/>
</dbReference>
<name>R9A7I5_9LEPT</name>
<dbReference type="GO" id="GO:0016651">
    <property type="term" value="F:oxidoreductase activity, acting on NAD(P)H"/>
    <property type="evidence" value="ECO:0007669"/>
    <property type="project" value="InterPro"/>
</dbReference>
<dbReference type="Gene3D" id="3.90.660.10">
    <property type="match status" value="1"/>
</dbReference>
<dbReference type="STRING" id="1218599.LEP1GSC195_1235"/>
<evidence type="ECO:0000313" key="1">
    <source>
        <dbReference type="EMBL" id="EOQ98168.1"/>
    </source>
</evidence>
<organism evidence="1 2">
    <name type="scientific">Leptospira wolbachii serovar Codice str. CDC</name>
    <dbReference type="NCBI Taxonomy" id="1218599"/>
    <lineage>
        <taxon>Bacteria</taxon>
        <taxon>Pseudomonadati</taxon>
        <taxon>Spirochaetota</taxon>
        <taxon>Spirochaetia</taxon>
        <taxon>Leptospirales</taxon>
        <taxon>Leptospiraceae</taxon>
        <taxon>Leptospira</taxon>
    </lineage>
</organism>
<dbReference type="PANTHER" id="PTHR23357">
    <property type="entry name" value="RENALASE"/>
    <property type="match status" value="1"/>
</dbReference>
<proteinExistence type="predicted"/>
<dbReference type="Pfam" id="PF13450">
    <property type="entry name" value="NAD_binding_8"/>
    <property type="match status" value="1"/>
</dbReference>
<dbReference type="RefSeq" id="WP_015680097.1">
    <property type="nucleotide sequence ID" value="NZ_AOGZ02000008.1"/>
</dbReference>
<reference evidence="1" key="1">
    <citation type="submission" date="2013-04" db="EMBL/GenBank/DDBJ databases">
        <authorList>
            <person name="Harkins D.M."/>
            <person name="Durkin A.S."/>
            <person name="Brinkac L.M."/>
            <person name="Haft D.H."/>
            <person name="Selengut J.D."/>
            <person name="Sanka R."/>
            <person name="DePew J."/>
            <person name="Purushe J."/>
            <person name="Galloway R.L."/>
            <person name="Vinetz J.M."/>
            <person name="Sutton G.G."/>
            <person name="Nierman W.C."/>
            <person name="Fouts D.E."/>
        </authorList>
    </citation>
    <scope>NUCLEOTIDE SEQUENCE [LARGE SCALE GENOMIC DNA]</scope>
    <source>
        <strain evidence="1">CDC</strain>
    </source>
</reference>
<dbReference type="AlphaFoldDB" id="R9A7I5"/>
<evidence type="ECO:0000313" key="2">
    <source>
        <dbReference type="Proteomes" id="UP000013984"/>
    </source>
</evidence>
<dbReference type="GO" id="GO:0005576">
    <property type="term" value="C:extracellular region"/>
    <property type="evidence" value="ECO:0007669"/>
    <property type="project" value="TreeGrafter"/>
</dbReference>
<protein>
    <submittedName>
        <fullName evidence="1">NAD(P)-binding Rossmann-like domain protein</fullName>
    </submittedName>
</protein>
<dbReference type="Gene3D" id="3.50.50.60">
    <property type="entry name" value="FAD/NAD(P)-binding domain"/>
    <property type="match status" value="1"/>
</dbReference>
<sequence>MEPNYCYQVPVVIGAGITGAAIAMLNPSVVVYDKGRNSGGRVSSKQGNDPSTFDFGATMFRDPMEVRWLGQETKYSILEIWKSESVSLQTKPIYSDAHFYPALGMSDLVSSMLGNVKPIQSHTLKKMERNDDHTWNLEFYNSATKQTDTICTHSVILTLPIPQILEIFHRSKEKSKLNRWIEFLNNYNDYRKTLVSYFYWDKWKPEWKSLSLDPDAKIPINTNLEPGSDWEYQSWESLKYPKEFHTGSALLVQFGALFSETHFEDWMDEKRNPNAKYKDYLIKGLQEKFNAPEPNLIWNHRWKYAQAQMPLLGREGALDLDSEAFENWKHLCKDTGFTILGDWLFGAKIERIIGGIYFLSHNDLL</sequence>
<keyword evidence="2" id="KW-1185">Reference proteome</keyword>
<dbReference type="InterPro" id="IPR036188">
    <property type="entry name" value="FAD/NAD-bd_sf"/>
</dbReference>
<dbReference type="InterPro" id="IPR040174">
    <property type="entry name" value="RNLS"/>
</dbReference>
<dbReference type="PANTHER" id="PTHR23357:SF1">
    <property type="entry name" value="RENALASE"/>
    <property type="match status" value="1"/>
</dbReference>
<dbReference type="Proteomes" id="UP000013984">
    <property type="component" value="Unassembled WGS sequence"/>
</dbReference>
<gene>
    <name evidence="1" type="ORF">LEP1GSC195_1235</name>
</gene>
<comment type="caution">
    <text evidence="1">The sequence shown here is derived from an EMBL/GenBank/DDBJ whole genome shotgun (WGS) entry which is preliminary data.</text>
</comment>
<dbReference type="SUPFAM" id="SSF51905">
    <property type="entry name" value="FAD/NAD(P)-binding domain"/>
    <property type="match status" value="1"/>
</dbReference>